<sequence>MPYAAPQDLADWMGKDSPPDGAEQWLRDASMDVDSLLLTAVYDVDEDGMPTKQAVIDTLRDATTAQAEYLIDVGDRTGASAQLTDVKVDKVSKSWATNQYGRVIREDYASRAVQILHQAGLIPGTVRARR</sequence>
<feature type="region of interest" description="Disordered" evidence="1">
    <location>
        <begin position="1"/>
        <end position="23"/>
    </location>
</feature>
<dbReference type="AlphaFoldDB" id="A0A7W7RH95"/>
<accession>A0A7W7RH95</accession>
<name>A0A7W7RH95_9ACTN</name>
<organism evidence="2 3">
    <name type="scientific">Lipingzhangella halophila</name>
    <dbReference type="NCBI Taxonomy" id="1783352"/>
    <lineage>
        <taxon>Bacteria</taxon>
        <taxon>Bacillati</taxon>
        <taxon>Actinomycetota</taxon>
        <taxon>Actinomycetes</taxon>
        <taxon>Streptosporangiales</taxon>
        <taxon>Nocardiopsidaceae</taxon>
        <taxon>Lipingzhangella</taxon>
    </lineage>
</organism>
<protein>
    <submittedName>
        <fullName evidence="2">Uncharacterized protein</fullName>
    </submittedName>
</protein>
<evidence type="ECO:0000313" key="2">
    <source>
        <dbReference type="EMBL" id="MBB4931850.1"/>
    </source>
</evidence>
<dbReference type="EMBL" id="JACHJT010000001">
    <property type="protein sequence ID" value="MBB4931850.1"/>
    <property type="molecule type" value="Genomic_DNA"/>
</dbReference>
<dbReference type="RefSeq" id="WP_184578680.1">
    <property type="nucleotide sequence ID" value="NZ_JACHJT010000001.1"/>
</dbReference>
<comment type="caution">
    <text evidence="2">The sequence shown here is derived from an EMBL/GenBank/DDBJ whole genome shotgun (WGS) entry which is preliminary data.</text>
</comment>
<keyword evidence="3" id="KW-1185">Reference proteome</keyword>
<gene>
    <name evidence="2" type="ORF">F4561_002670</name>
</gene>
<evidence type="ECO:0000313" key="3">
    <source>
        <dbReference type="Proteomes" id="UP000523007"/>
    </source>
</evidence>
<evidence type="ECO:0000256" key="1">
    <source>
        <dbReference type="SAM" id="MobiDB-lite"/>
    </source>
</evidence>
<dbReference type="Proteomes" id="UP000523007">
    <property type="component" value="Unassembled WGS sequence"/>
</dbReference>
<proteinExistence type="predicted"/>
<reference evidence="2 3" key="1">
    <citation type="submission" date="2020-08" db="EMBL/GenBank/DDBJ databases">
        <title>Sequencing the genomes of 1000 actinobacteria strains.</title>
        <authorList>
            <person name="Klenk H.-P."/>
        </authorList>
    </citation>
    <scope>NUCLEOTIDE SEQUENCE [LARGE SCALE GENOMIC DNA]</scope>
    <source>
        <strain evidence="2 3">DSM 102030</strain>
    </source>
</reference>